<evidence type="ECO:0000313" key="3">
    <source>
        <dbReference type="Proteomes" id="UP001500736"/>
    </source>
</evidence>
<comment type="caution">
    <text evidence="2">The sequence shown here is derived from an EMBL/GenBank/DDBJ whole genome shotgun (WGS) entry which is preliminary data.</text>
</comment>
<accession>A0ABN1JYS4</accession>
<gene>
    <name evidence="2" type="ORF">GCM10009431_28210</name>
</gene>
<evidence type="ECO:0000256" key="1">
    <source>
        <dbReference type="SAM" id="Phobius"/>
    </source>
</evidence>
<feature type="transmembrane region" description="Helical" evidence="1">
    <location>
        <begin position="44"/>
        <end position="62"/>
    </location>
</feature>
<keyword evidence="1" id="KW-0472">Membrane</keyword>
<reference evidence="2 3" key="1">
    <citation type="journal article" date="2019" name="Int. J. Syst. Evol. Microbiol.">
        <title>The Global Catalogue of Microorganisms (GCM) 10K type strain sequencing project: providing services to taxonomists for standard genome sequencing and annotation.</title>
        <authorList>
            <consortium name="The Broad Institute Genomics Platform"/>
            <consortium name="The Broad Institute Genome Sequencing Center for Infectious Disease"/>
            <person name="Wu L."/>
            <person name="Ma J."/>
        </authorList>
    </citation>
    <scope>NUCLEOTIDE SEQUENCE [LARGE SCALE GENOMIC DNA]</scope>
    <source>
        <strain evidence="2 3">JCM 15976</strain>
    </source>
</reference>
<protein>
    <submittedName>
        <fullName evidence="2">Uncharacterized protein</fullName>
    </submittedName>
</protein>
<keyword evidence="3" id="KW-1185">Reference proteome</keyword>
<feature type="transmembrane region" description="Helical" evidence="1">
    <location>
        <begin position="112"/>
        <end position="132"/>
    </location>
</feature>
<feature type="transmembrane region" description="Helical" evidence="1">
    <location>
        <begin position="138"/>
        <end position="156"/>
    </location>
</feature>
<keyword evidence="1" id="KW-1133">Transmembrane helix</keyword>
<dbReference type="EMBL" id="BAAAGF010000005">
    <property type="protein sequence ID" value="GAA0749042.1"/>
    <property type="molecule type" value="Genomic_DNA"/>
</dbReference>
<organism evidence="2 3">
    <name type="scientific">Gaetbulibacter jejuensis</name>
    <dbReference type="NCBI Taxonomy" id="584607"/>
    <lineage>
        <taxon>Bacteria</taxon>
        <taxon>Pseudomonadati</taxon>
        <taxon>Bacteroidota</taxon>
        <taxon>Flavobacteriia</taxon>
        <taxon>Flavobacteriales</taxon>
        <taxon>Flavobacteriaceae</taxon>
        <taxon>Gaetbulibacter</taxon>
    </lineage>
</organism>
<name>A0ABN1JYS4_9FLAO</name>
<dbReference type="Proteomes" id="UP001500736">
    <property type="component" value="Unassembled WGS sequence"/>
</dbReference>
<feature type="transmembrane region" description="Helical" evidence="1">
    <location>
        <begin position="12"/>
        <end position="32"/>
    </location>
</feature>
<proteinExistence type="predicted"/>
<keyword evidence="1" id="KW-0812">Transmembrane</keyword>
<evidence type="ECO:0000313" key="2">
    <source>
        <dbReference type="EMBL" id="GAA0749042.1"/>
    </source>
</evidence>
<feature type="transmembrane region" description="Helical" evidence="1">
    <location>
        <begin position="82"/>
        <end position="100"/>
    </location>
</feature>
<sequence length="158" mass="17891">MAVMKLKNLNTAFIVTTGISVMVFIYLVFLGYDEIKTLKDVIKIIASILFPIPMLFFVRFILIEHFLPQNTDEYKAKNQKPATVLLIATIIIGVLFMQFVELITSQKLEDNLIFAHLINSTTISSYVLNYILYNNLRANGILSGVLLSLAIHIFFLSA</sequence>